<dbReference type="EMBL" id="KB908918">
    <property type="protein sequence ID" value="EOB15110.1"/>
    <property type="molecule type" value="Genomic_DNA"/>
</dbReference>
<dbReference type="HOGENOM" id="CLU_863550_0_0_1"/>
<feature type="non-terminal residue" evidence="2">
    <location>
        <position position="322"/>
    </location>
</feature>
<dbReference type="Proteomes" id="UP000016927">
    <property type="component" value="Unassembled WGS sequence"/>
</dbReference>
<name>R0MLI4_NOSB1</name>
<evidence type="ECO:0000313" key="3">
    <source>
        <dbReference type="Proteomes" id="UP000016927"/>
    </source>
</evidence>
<feature type="region of interest" description="Disordered" evidence="1">
    <location>
        <begin position="224"/>
        <end position="294"/>
    </location>
</feature>
<keyword evidence="3" id="KW-1185">Reference proteome</keyword>
<dbReference type="AlphaFoldDB" id="R0MLI4"/>
<sequence length="322" mass="37084">MQKRDSQQSDISPNVQLQDDLVLLDISQKDKLKLLGEFLIKELDANYIDDALNSFLENNKRYKSRLKFMGEFILSKNLTEKNEYKKMCSEKSYKKMLNLFKNSEPFMKLLKVHSGNKLETLSCKSNEHHEVLVLLGVFFLFDEFTNVEAHKNNKSSSPLKVYNEDKTMQADSPLINRKAGVSSAGDLECKKVHEGEAFNLEKRKYLQSTKSGLPKLNKLRNVKKKAKNNSVMVNRSDSQVDEAVSKPTKSESRTENLVVVKNEKDLNSATAEKPKTYDKDNFGDSSHNNLTNEHIRSNSEELENQKVYKQLIIPDETKRYDF</sequence>
<organism evidence="2 3">
    <name type="scientific">Nosema bombycis (strain CQ1 / CVCC 102059)</name>
    <name type="common">Microsporidian parasite</name>
    <name type="synonym">Pebrine of silkworm</name>
    <dbReference type="NCBI Taxonomy" id="578461"/>
    <lineage>
        <taxon>Eukaryota</taxon>
        <taxon>Fungi</taxon>
        <taxon>Fungi incertae sedis</taxon>
        <taxon>Microsporidia</taxon>
        <taxon>Nosematidae</taxon>
        <taxon>Nosema</taxon>
    </lineage>
</organism>
<dbReference type="VEuPathDB" id="MicrosporidiaDB:NBO_10g0100"/>
<proteinExistence type="predicted"/>
<feature type="compositionally biased region" description="Basic and acidic residues" evidence="1">
    <location>
        <begin position="261"/>
        <end position="282"/>
    </location>
</feature>
<protein>
    <submittedName>
        <fullName evidence="2">Uncharacterized protein</fullName>
    </submittedName>
</protein>
<evidence type="ECO:0000256" key="1">
    <source>
        <dbReference type="SAM" id="MobiDB-lite"/>
    </source>
</evidence>
<reference evidence="2 3" key="1">
    <citation type="journal article" date="2013" name="BMC Genomics">
        <title>Comparative genomics of parasitic silkworm microsporidia reveal an association between genome expansion and host adaptation.</title>
        <authorList>
            <person name="Pan G."/>
            <person name="Xu J."/>
            <person name="Li T."/>
            <person name="Xia Q."/>
            <person name="Liu S.L."/>
            <person name="Zhang G."/>
            <person name="Li S."/>
            <person name="Li C."/>
            <person name="Liu H."/>
            <person name="Yang L."/>
            <person name="Liu T."/>
            <person name="Zhang X."/>
            <person name="Wu Z."/>
            <person name="Fan W."/>
            <person name="Dang X."/>
            <person name="Xiang H."/>
            <person name="Tao M."/>
            <person name="Li Y."/>
            <person name="Hu J."/>
            <person name="Li Z."/>
            <person name="Lin L."/>
            <person name="Luo J."/>
            <person name="Geng L."/>
            <person name="Wang L."/>
            <person name="Long M."/>
            <person name="Wan Y."/>
            <person name="He N."/>
            <person name="Zhang Z."/>
            <person name="Lu C."/>
            <person name="Keeling P.J."/>
            <person name="Wang J."/>
            <person name="Xiang Z."/>
            <person name="Zhou Z."/>
        </authorList>
    </citation>
    <scope>NUCLEOTIDE SEQUENCE [LARGE SCALE GENOMIC DNA]</scope>
    <source>
        <strain evidence="3">CQ1 / CVCC 102059</strain>
    </source>
</reference>
<accession>R0MLI4</accession>
<evidence type="ECO:0000313" key="2">
    <source>
        <dbReference type="EMBL" id="EOB15110.1"/>
    </source>
</evidence>
<feature type="compositionally biased region" description="Polar residues" evidence="1">
    <location>
        <begin position="228"/>
        <end position="237"/>
    </location>
</feature>
<gene>
    <name evidence="2" type="ORF">NBO_10g0100</name>
</gene>
<feature type="compositionally biased region" description="Polar residues" evidence="1">
    <location>
        <begin position="283"/>
        <end position="292"/>
    </location>
</feature>